<dbReference type="OrthoDB" id="6256972at2759"/>
<dbReference type="PANTHER" id="PTHR22028">
    <property type="entry name" value="SFI1 SPINDLE BODY DOMAIN-CONTAINING PROTEIN-RELATED"/>
    <property type="match status" value="1"/>
</dbReference>
<name>A0A9C6S4T7_BOMTE</name>
<evidence type="ECO:0000313" key="3">
    <source>
        <dbReference type="Proteomes" id="UP000835206"/>
    </source>
</evidence>
<evidence type="ECO:0000256" key="1">
    <source>
        <dbReference type="SAM" id="Coils"/>
    </source>
</evidence>
<dbReference type="KEGG" id="bter:100647126"/>
<evidence type="ECO:0000256" key="2">
    <source>
        <dbReference type="SAM" id="MobiDB-lite"/>
    </source>
</evidence>
<dbReference type="InterPro" id="IPR052270">
    <property type="entry name" value="CACF_protein"/>
</dbReference>
<evidence type="ECO:0000313" key="5">
    <source>
        <dbReference type="RefSeq" id="XP_048261508.1"/>
    </source>
</evidence>
<keyword evidence="1" id="KW-0175">Coiled coil</keyword>
<keyword evidence="3" id="KW-1185">Reference proteome</keyword>
<dbReference type="Proteomes" id="UP000835206">
    <property type="component" value="Chromosome 4"/>
</dbReference>
<accession>A0A9C6S4T7</accession>
<protein>
    <submittedName>
        <fullName evidence="4 5">Calponin homology domain-containing protein DDB_G0272472</fullName>
    </submittedName>
</protein>
<proteinExistence type="predicted"/>
<reference evidence="4 5" key="1">
    <citation type="submission" date="2025-04" db="UniProtKB">
        <authorList>
            <consortium name="RefSeq"/>
        </authorList>
    </citation>
    <scope>IDENTIFICATION</scope>
</reference>
<feature type="coiled-coil region" evidence="1">
    <location>
        <begin position="344"/>
        <end position="376"/>
    </location>
</feature>
<dbReference type="RefSeq" id="XP_012174151.1">
    <property type="nucleotide sequence ID" value="XM_012318761.3"/>
</dbReference>
<sequence length="693" mass="83794">MYDIVIMVHMNEVTNLMDRMMKVNIFHPSEKLRMLKDEEKTFLDPNLIMNARHRILREDLSASSVNDSVLAETRKLLMQEETKQLYMKKQKRFFERELKKFEMEISKSRPKFSKPYTYTKRNFISSDDEDFWRTTRKLRDKITVEEKNNQVNSNRNESIYIDPVCKNSTIMETDDILLKLENEGSQKEGDREVQCIGSIKVTITDKTNSEIETQRLYLLRKYFDILKQNAIEKQRSRDIKVKIQQNIVLKIMRKYFYIWKACAKDARNYIQKQTEEKEVSEEQKIEMFINTIIKHREEVIKKNEKPRIRNENLMVKESKNANMKKKSTYSKRIVIVEPPAQCRLNAQKQIIEKQKAKLAEQNKIIEELKLKQMQEAILMANRETMDIAKNTLANCGQSTRRTLIRLMQQNGYRDEILTVTRHPPEPPKFLLRMEARAKARRKRVKLAEEIRRQKLEEQKRKEEAARMEEEQKKRRLQQEALAEARRLRKEQEQNRQREIEKLQRLNSIADKFYRKYLLRHYIMKPFVILIKELRINTKKAEDYYRTKLTKKIFAKWKKEVEIQYEIKTEIVESSYRTILMSRIFKEWKQEARELNLKYQVAVDFYDMKLLDKYFNLWRVTTLELKAKSEEKTKLVIKIYENKLKVKYFGIWKRYLVIAIDIEKSEKRKNELRQLVQEVIPDFDPIQRDVALED</sequence>
<feature type="region of interest" description="Disordered" evidence="2">
    <location>
        <begin position="456"/>
        <end position="475"/>
    </location>
</feature>
<gene>
    <name evidence="4 5" type="primary">LOC100647126</name>
</gene>
<feature type="compositionally biased region" description="Basic and acidic residues" evidence="2">
    <location>
        <begin position="456"/>
        <end position="472"/>
    </location>
</feature>
<organism evidence="3 5">
    <name type="scientific">Bombus terrestris</name>
    <name type="common">Buff-tailed bumblebee</name>
    <name type="synonym">Apis terrestris</name>
    <dbReference type="NCBI Taxonomy" id="30195"/>
    <lineage>
        <taxon>Eukaryota</taxon>
        <taxon>Metazoa</taxon>
        <taxon>Ecdysozoa</taxon>
        <taxon>Arthropoda</taxon>
        <taxon>Hexapoda</taxon>
        <taxon>Insecta</taxon>
        <taxon>Pterygota</taxon>
        <taxon>Neoptera</taxon>
        <taxon>Endopterygota</taxon>
        <taxon>Hymenoptera</taxon>
        <taxon>Apocrita</taxon>
        <taxon>Aculeata</taxon>
        <taxon>Apoidea</taxon>
        <taxon>Anthophila</taxon>
        <taxon>Apidae</taxon>
        <taxon>Bombus</taxon>
        <taxon>Bombus</taxon>
    </lineage>
</organism>
<evidence type="ECO:0000313" key="4">
    <source>
        <dbReference type="RefSeq" id="XP_012174151.1"/>
    </source>
</evidence>
<dbReference type="GeneID" id="100647126"/>
<dbReference type="AlphaFoldDB" id="A0A9C6S4T7"/>
<dbReference type="PANTHER" id="PTHR22028:SF5">
    <property type="entry name" value="COILED-COIL DOMAIN-CONTAINING PROTEIN 191"/>
    <property type="match status" value="1"/>
</dbReference>
<dbReference type="RefSeq" id="XP_048261508.1">
    <property type="nucleotide sequence ID" value="XM_048405551.1"/>
</dbReference>